<gene>
    <name evidence="1" type="ORF">OWV82_006542</name>
</gene>
<keyword evidence="2" id="KW-1185">Reference proteome</keyword>
<proteinExistence type="predicted"/>
<name>A0ACC1YJ45_MELAZ</name>
<keyword evidence="1" id="KW-0808">Transferase</keyword>
<sequence length="207" mass="24177">MEKQFAAKYCCQLWIAFLLAIILCLLLIRIDYSSIIGSNVDVKVLVNNYVNGEQKAMNRNNSHQDLCLGQYIHIHDLPSQYNEDLLMNCNHLFNKKVEKFHLCVYTVNSGFGPQINSTSWFLTNQFLLELIFHSRMKKYDCLTNDSSLASAIFVPFYAGLDLRRHLWGFNTSVRDESGRNLLKWLAEKPEWKRMWGMDHFLVAGRIF</sequence>
<reference evidence="1 2" key="1">
    <citation type="journal article" date="2023" name="Science">
        <title>Complex scaffold remodeling in plant triterpene biosynthesis.</title>
        <authorList>
            <person name="De La Pena R."/>
            <person name="Hodgson H."/>
            <person name="Liu J.C."/>
            <person name="Stephenson M.J."/>
            <person name="Martin A.C."/>
            <person name="Owen C."/>
            <person name="Harkess A."/>
            <person name="Leebens-Mack J."/>
            <person name="Jimenez L.E."/>
            <person name="Osbourn A."/>
            <person name="Sattely E.S."/>
        </authorList>
    </citation>
    <scope>NUCLEOTIDE SEQUENCE [LARGE SCALE GENOMIC DNA]</scope>
    <source>
        <strain evidence="2">cv. JPN11</strain>
        <tissue evidence="1">Leaf</tissue>
    </source>
</reference>
<evidence type="ECO:0000313" key="1">
    <source>
        <dbReference type="EMBL" id="KAJ4723133.1"/>
    </source>
</evidence>
<evidence type="ECO:0000313" key="2">
    <source>
        <dbReference type="Proteomes" id="UP001164539"/>
    </source>
</evidence>
<organism evidence="1 2">
    <name type="scientific">Melia azedarach</name>
    <name type="common">Chinaberry tree</name>
    <dbReference type="NCBI Taxonomy" id="155640"/>
    <lineage>
        <taxon>Eukaryota</taxon>
        <taxon>Viridiplantae</taxon>
        <taxon>Streptophyta</taxon>
        <taxon>Embryophyta</taxon>
        <taxon>Tracheophyta</taxon>
        <taxon>Spermatophyta</taxon>
        <taxon>Magnoliopsida</taxon>
        <taxon>eudicotyledons</taxon>
        <taxon>Gunneridae</taxon>
        <taxon>Pentapetalae</taxon>
        <taxon>rosids</taxon>
        <taxon>malvids</taxon>
        <taxon>Sapindales</taxon>
        <taxon>Meliaceae</taxon>
        <taxon>Melia</taxon>
    </lineage>
</organism>
<comment type="caution">
    <text evidence="1">The sequence shown here is derived from an EMBL/GenBank/DDBJ whole genome shotgun (WGS) entry which is preliminary data.</text>
</comment>
<accession>A0ACC1YJ45</accession>
<dbReference type="Proteomes" id="UP001164539">
    <property type="component" value="Chromosome 3"/>
</dbReference>
<dbReference type="EMBL" id="CM051396">
    <property type="protein sequence ID" value="KAJ4723133.1"/>
    <property type="molecule type" value="Genomic_DNA"/>
</dbReference>
<protein>
    <submittedName>
        <fullName evidence="1">Xyloglucan galactosyltransferase KATAMARI1</fullName>
    </submittedName>
</protein>
<keyword evidence="1" id="KW-0328">Glycosyltransferase</keyword>